<dbReference type="SUPFAM" id="SSF53474">
    <property type="entry name" value="alpha/beta-Hydrolases"/>
    <property type="match status" value="1"/>
</dbReference>
<protein>
    <submittedName>
        <fullName evidence="2">Carboxymethylenebutenolidase (Dienelactone hydrolase) (Dlh) protein</fullName>
    </submittedName>
</protein>
<accession>A0A0K2ZFA3</accession>
<organism evidence="2 3">
    <name type="scientific">Xanthomonas graminis pv. phlei</name>
    <dbReference type="NCBI Taxonomy" id="487906"/>
    <lineage>
        <taxon>Bacteria</taxon>
        <taxon>Pseudomonadati</taxon>
        <taxon>Pseudomonadota</taxon>
        <taxon>Gammaproteobacteria</taxon>
        <taxon>Lysobacterales</taxon>
        <taxon>Lysobacteraceae</taxon>
        <taxon>Xanthomonas</taxon>
        <taxon>Xanthomonas translucens group</taxon>
        <taxon>Xanthomonas graminis</taxon>
    </lineage>
</organism>
<dbReference type="InterPro" id="IPR029058">
    <property type="entry name" value="AB_hydrolase_fold"/>
</dbReference>
<dbReference type="EMBL" id="CXOJ01000003">
    <property type="protein sequence ID" value="CTP82839.1"/>
    <property type="molecule type" value="Genomic_DNA"/>
</dbReference>
<name>A0A0K2ZFA3_9XANT</name>
<dbReference type="InterPro" id="IPR051049">
    <property type="entry name" value="Dienelactone_hydrolase-like"/>
</dbReference>
<dbReference type="InterPro" id="IPR002925">
    <property type="entry name" value="Dienelactn_hydro"/>
</dbReference>
<sequence length="236" mass="25244">MGHWTTLDTAHGQVAAWHAVPEGAPRGGLVAAWHAVPEGAPRGGLVIIQEIFGVTAYIREVADHYAAQGYEVLAPGLFDPVEKDAQLDYDQDGVNKGLELVGALGFDKALDIVQAAAQVLAPAGKVGTVGYCWGGSVALLAAIRLGLPSVSYYGGRNTQFLDETPKAPVLFHFGARDSSIPPEAVQQHREKLPRMQTYVYPAGHGFDRHVDPNHYDADSADSARQRSLAFLAEHLG</sequence>
<evidence type="ECO:0000259" key="1">
    <source>
        <dbReference type="Pfam" id="PF01738"/>
    </source>
</evidence>
<dbReference type="Proteomes" id="UP000045978">
    <property type="component" value="Unassembled WGS sequence"/>
</dbReference>
<reference evidence="2 3" key="1">
    <citation type="submission" date="2015-07" db="EMBL/GenBank/DDBJ databases">
        <authorList>
            <person name="Noorani M."/>
        </authorList>
    </citation>
    <scope>NUCLEOTIDE SEQUENCE [LARGE SCALE GENOMIC DNA]</scope>
    <source>
        <strain evidence="2">LMG730</strain>
    </source>
</reference>
<dbReference type="GO" id="GO:0016787">
    <property type="term" value="F:hydrolase activity"/>
    <property type="evidence" value="ECO:0007669"/>
    <property type="project" value="UniProtKB-KW"/>
</dbReference>
<evidence type="ECO:0000313" key="2">
    <source>
        <dbReference type="EMBL" id="CTP82839.1"/>
    </source>
</evidence>
<dbReference type="RefSeq" id="WP_080998894.1">
    <property type="nucleotide sequence ID" value="NZ_CP076251.1"/>
</dbReference>
<dbReference type="AlphaFoldDB" id="A0A0K2ZFA3"/>
<proteinExistence type="predicted"/>
<keyword evidence="2" id="KW-0378">Hydrolase</keyword>
<evidence type="ECO:0000313" key="3">
    <source>
        <dbReference type="Proteomes" id="UP000045978"/>
    </source>
</evidence>
<dbReference type="PANTHER" id="PTHR46623:SF6">
    <property type="entry name" value="ALPHA_BETA-HYDROLASES SUPERFAMILY PROTEIN"/>
    <property type="match status" value="1"/>
</dbReference>
<dbReference type="PANTHER" id="PTHR46623">
    <property type="entry name" value="CARBOXYMETHYLENEBUTENOLIDASE-RELATED"/>
    <property type="match status" value="1"/>
</dbReference>
<dbReference type="Gene3D" id="3.40.50.1820">
    <property type="entry name" value="alpha/beta hydrolase"/>
    <property type="match status" value="1"/>
</dbReference>
<feature type="domain" description="Dienelactone hydrolase" evidence="1">
    <location>
        <begin position="31"/>
        <end position="234"/>
    </location>
</feature>
<gene>
    <name evidence="2" type="ORF">XTPLMG730_0241</name>
</gene>
<dbReference type="Pfam" id="PF01738">
    <property type="entry name" value="DLH"/>
    <property type="match status" value="1"/>
</dbReference>